<sequence length="328" mass="35006">MQVFAQFGAGRIGKIHAGNLAAVGGARLKYVIDVNQEAAGDLAKLYGASVTDIETALADKEVTAVLICSPTDTHSNLIERAANAGKAIFCEKPVDLSMDRVNACLETVKKAGVPLMIGFNRRFDPNFAEVKRQIEAGVIGKVEQVIVTSRDPSPPPATYSRSSGGMFRDMTIHDFDMARWLLGEEPVSVFAVGSVLVDPEIGKEGDIDTATVIMTTSSGKQAVISNTRRAAYGYDQRIEVLGEKGMLQAGNKPISTVSASLHDGIVSEKPMPFFLERYADAFKLELATFLKAINEKGALNPSGEDGRKALRLADAANESMASGKPVAV</sequence>
<dbReference type="InterPro" id="IPR030827">
    <property type="entry name" value="Myo_inos_IolG"/>
</dbReference>
<gene>
    <name evidence="5" type="primary">iolG</name>
    <name evidence="5" type="ORF">ACFSM5_03725</name>
</gene>
<keyword evidence="2 5" id="KW-0560">Oxidoreductase</keyword>
<dbReference type="Gene3D" id="3.30.360.10">
    <property type="entry name" value="Dihydrodipicolinate Reductase, domain 2"/>
    <property type="match status" value="1"/>
</dbReference>
<evidence type="ECO:0000313" key="6">
    <source>
        <dbReference type="Proteomes" id="UP001597295"/>
    </source>
</evidence>
<proteinExistence type="inferred from homology"/>
<dbReference type="InterPro" id="IPR004104">
    <property type="entry name" value="Gfo/Idh/MocA-like_OxRdtase_C"/>
</dbReference>
<dbReference type="SUPFAM" id="SSF55347">
    <property type="entry name" value="Glyceraldehyde-3-phosphate dehydrogenase-like, C-terminal domain"/>
    <property type="match status" value="1"/>
</dbReference>
<dbReference type="InterPro" id="IPR036291">
    <property type="entry name" value="NAD(P)-bd_dom_sf"/>
</dbReference>
<accession>A0ABW5DLH4</accession>
<comment type="caution">
    <text evidence="5">The sequence shown here is derived from an EMBL/GenBank/DDBJ whole genome shotgun (WGS) entry which is preliminary data.</text>
</comment>
<evidence type="ECO:0000259" key="3">
    <source>
        <dbReference type="Pfam" id="PF01408"/>
    </source>
</evidence>
<dbReference type="SUPFAM" id="SSF51735">
    <property type="entry name" value="NAD(P)-binding Rossmann-fold domains"/>
    <property type="match status" value="1"/>
</dbReference>
<dbReference type="Pfam" id="PF02894">
    <property type="entry name" value="GFO_IDH_MocA_C"/>
    <property type="match status" value="1"/>
</dbReference>
<evidence type="ECO:0000256" key="2">
    <source>
        <dbReference type="ARBA" id="ARBA00023002"/>
    </source>
</evidence>
<name>A0ABW5DLH4_9PROT</name>
<dbReference type="EMBL" id="JBHUIP010000003">
    <property type="protein sequence ID" value="MFD2261983.1"/>
    <property type="molecule type" value="Genomic_DNA"/>
</dbReference>
<organism evidence="5 6">
    <name type="scientific">Lacibacterium aquatile</name>
    <dbReference type="NCBI Taxonomy" id="1168082"/>
    <lineage>
        <taxon>Bacteria</taxon>
        <taxon>Pseudomonadati</taxon>
        <taxon>Pseudomonadota</taxon>
        <taxon>Alphaproteobacteria</taxon>
        <taxon>Rhodospirillales</taxon>
        <taxon>Rhodospirillaceae</taxon>
    </lineage>
</organism>
<evidence type="ECO:0000313" key="5">
    <source>
        <dbReference type="EMBL" id="MFD2261983.1"/>
    </source>
</evidence>
<dbReference type="PANTHER" id="PTHR42840:SF3">
    <property type="entry name" value="BINDING ROSSMANN FOLD OXIDOREDUCTASE, PUTATIVE (AFU_ORTHOLOGUE AFUA_2G10240)-RELATED"/>
    <property type="match status" value="1"/>
</dbReference>
<protein>
    <submittedName>
        <fullName evidence="5">Inositol 2-dehydrogenase</fullName>
        <ecNumber evidence="5">1.1.1.18</ecNumber>
    </submittedName>
</protein>
<feature type="domain" description="Gfo/Idh/MocA-like oxidoreductase N-terminal" evidence="3">
    <location>
        <begin position="7"/>
        <end position="119"/>
    </location>
</feature>
<dbReference type="GO" id="GO:0050112">
    <property type="term" value="F:inositol 2-dehydrogenase (NAD+) activity"/>
    <property type="evidence" value="ECO:0007669"/>
    <property type="project" value="UniProtKB-EC"/>
</dbReference>
<dbReference type="EC" id="1.1.1.18" evidence="5"/>
<dbReference type="Gene3D" id="3.40.50.720">
    <property type="entry name" value="NAD(P)-binding Rossmann-like Domain"/>
    <property type="match status" value="1"/>
</dbReference>
<reference evidence="6" key="1">
    <citation type="journal article" date="2019" name="Int. J. Syst. Evol. Microbiol.">
        <title>The Global Catalogue of Microorganisms (GCM) 10K type strain sequencing project: providing services to taxonomists for standard genome sequencing and annotation.</title>
        <authorList>
            <consortium name="The Broad Institute Genomics Platform"/>
            <consortium name="The Broad Institute Genome Sequencing Center for Infectious Disease"/>
            <person name="Wu L."/>
            <person name="Ma J."/>
        </authorList>
    </citation>
    <scope>NUCLEOTIDE SEQUENCE [LARGE SCALE GENOMIC DNA]</scope>
    <source>
        <strain evidence="6">CGMCC 1.19062</strain>
    </source>
</reference>
<comment type="similarity">
    <text evidence="1">Belongs to the Gfo/Idh/MocA family.</text>
</comment>
<evidence type="ECO:0000256" key="1">
    <source>
        <dbReference type="ARBA" id="ARBA00010928"/>
    </source>
</evidence>
<keyword evidence="6" id="KW-1185">Reference proteome</keyword>
<dbReference type="RefSeq" id="WP_379874893.1">
    <property type="nucleotide sequence ID" value="NZ_JBHUIP010000003.1"/>
</dbReference>
<dbReference type="PANTHER" id="PTHR42840">
    <property type="entry name" value="NAD(P)-BINDING ROSSMANN-FOLD SUPERFAMILY PROTEIN-RELATED"/>
    <property type="match status" value="1"/>
</dbReference>
<dbReference type="InterPro" id="IPR000683">
    <property type="entry name" value="Gfo/Idh/MocA-like_OxRdtase_N"/>
</dbReference>
<evidence type="ECO:0000259" key="4">
    <source>
        <dbReference type="Pfam" id="PF02894"/>
    </source>
</evidence>
<feature type="domain" description="Gfo/Idh/MocA-like oxidoreductase C-terminal" evidence="4">
    <location>
        <begin position="131"/>
        <end position="328"/>
    </location>
</feature>
<dbReference type="NCBIfam" id="TIGR04380">
    <property type="entry name" value="myo_inos_iolG"/>
    <property type="match status" value="1"/>
</dbReference>
<dbReference type="Proteomes" id="UP001597295">
    <property type="component" value="Unassembled WGS sequence"/>
</dbReference>
<dbReference type="Pfam" id="PF01408">
    <property type="entry name" value="GFO_IDH_MocA"/>
    <property type="match status" value="1"/>
</dbReference>